<sequence length="926" mass="99745">MIRYTRPLKGNDKEFDRPIRLTGPTFVLWAMGPLNPSLKRPIFDREQTSLPSSNVAVEFGRIVTNACERRLKVSENTVGSSIPGFKRPTISGVTDITARIGPSGGARGVEGITGGPSRGFAWYISPTGTSGMDVLIPAIGVERGRTYTFTVQGGTDDGSGNVFHPLYITTDSVGGFQTKSPQERRKETVYAGIQEVKTEADGAIIEFNAPAAGALCRITSTVSDTATVRFWADYHDTLDTSCTEDDAVTSNSGKLRWTVPADAPDLLYYQSVTLPFIGYKIGVFDEGEVDKGVLEEINGGGPLEIREEVVEESPSEGENEEEAVPTMEGNVDDGPLDALPNPSPQSNADDEPAATSESDATPTSEGEGPDAEGDVDGTVSEEDNDCQVNFKGTVRSYTLCKKDPERKGMDVYWNLREEDSELETLFRARKVEGGGYVAFGWGEVKMLNSHVVIANTNTESGIIDSYFLADSNSEGVNANSSLPLLSKDVDVKGDFVSGIFTRKLDIEGVSTLTSGATSIIWAIGPEPRPPIILEKHNLIGTDILEISGSAGSPDSVGDGTTTVADGNSNCSVSFNDTDEVFEGCRKGLTHNVEVYWTIREEDGEIDTLFRSQTDGYIGFGWGSSKMIGANAVIAMQDEKGDLKIEDYGMKAYSTAGVQPENNQELIDKRVAFDGEYLAGMFTRRLAVEGLPVITKGETDAIWAVGVRPSSKAQLKEHSKKSRGRIDLAESSGGVLGVDTSTYFIVHGVLMTMAWFVLTPSALVIMRFLKAHNPSTFRWHRALNLLSVSFVVAAFIMGLVRGTRKHRAHLIIGGIVFSLATLQALSGLLRPGKDKDGRQLWAVVHFLSGYVTLGLGMANVWLGLGVIGAATGYYIVCGVLVGFYVIAQLVFGLQAEKYPVRECEAEEAFPPDVDPLLAGEAPGPDLT</sequence>
<evidence type="ECO:0008006" key="13">
    <source>
        <dbReference type="Google" id="ProtNLM"/>
    </source>
</evidence>
<keyword evidence="4" id="KW-0249">Electron transport</keyword>
<feature type="compositionally biased region" description="Polar residues" evidence="7">
    <location>
        <begin position="355"/>
        <end position="364"/>
    </location>
</feature>
<feature type="domain" description="Cytochrome b561" evidence="10">
    <location>
        <begin position="711"/>
        <end position="899"/>
    </location>
</feature>
<feature type="transmembrane region" description="Helical" evidence="8">
    <location>
        <begin position="743"/>
        <end position="768"/>
    </location>
</feature>
<evidence type="ECO:0000313" key="11">
    <source>
        <dbReference type="EMBL" id="CDF34702.1"/>
    </source>
</evidence>
<dbReference type="EMBL" id="HG001706">
    <property type="protein sequence ID" value="CDF34702.1"/>
    <property type="molecule type" value="Genomic_DNA"/>
</dbReference>
<feature type="transmembrane region" description="Helical" evidence="8">
    <location>
        <begin position="780"/>
        <end position="801"/>
    </location>
</feature>
<feature type="domain" description="DOMON" evidence="9">
    <location>
        <begin position="407"/>
        <end position="524"/>
    </location>
</feature>
<keyword evidence="6 8" id="KW-0472">Membrane</keyword>
<evidence type="ECO:0000256" key="8">
    <source>
        <dbReference type="SAM" id="Phobius"/>
    </source>
</evidence>
<accession>R7Q827</accession>
<evidence type="ECO:0000259" key="10">
    <source>
        <dbReference type="PROSITE" id="PS50939"/>
    </source>
</evidence>
<protein>
    <recommendedName>
        <fullName evidence="13">Cytochrome b561 domain-containing protein</fullName>
    </recommendedName>
</protein>
<evidence type="ECO:0000256" key="2">
    <source>
        <dbReference type="ARBA" id="ARBA00022448"/>
    </source>
</evidence>
<keyword evidence="2" id="KW-0813">Transport</keyword>
<gene>
    <name evidence="11" type="ORF">CHC_T00003620001</name>
</gene>
<evidence type="ECO:0000256" key="1">
    <source>
        <dbReference type="ARBA" id="ARBA00004370"/>
    </source>
</evidence>
<dbReference type="RefSeq" id="XP_005714521.1">
    <property type="nucleotide sequence ID" value="XM_005714464.1"/>
</dbReference>
<organism evidence="11 12">
    <name type="scientific">Chondrus crispus</name>
    <name type="common">Carrageen Irish moss</name>
    <name type="synonym">Polymorpha crispa</name>
    <dbReference type="NCBI Taxonomy" id="2769"/>
    <lineage>
        <taxon>Eukaryota</taxon>
        <taxon>Rhodophyta</taxon>
        <taxon>Florideophyceae</taxon>
        <taxon>Rhodymeniophycidae</taxon>
        <taxon>Gigartinales</taxon>
        <taxon>Gigartinaceae</taxon>
        <taxon>Chondrus</taxon>
    </lineage>
</organism>
<evidence type="ECO:0000256" key="5">
    <source>
        <dbReference type="ARBA" id="ARBA00022989"/>
    </source>
</evidence>
<feature type="transmembrane region" description="Helical" evidence="8">
    <location>
        <begin position="839"/>
        <end position="860"/>
    </location>
</feature>
<feature type="compositionally biased region" description="Acidic residues" evidence="7">
    <location>
        <begin position="367"/>
        <end position="384"/>
    </location>
</feature>
<dbReference type="PANTHER" id="PTHR47281">
    <property type="entry name" value="OS09G0557700 PROTEIN"/>
    <property type="match status" value="1"/>
</dbReference>
<dbReference type="Proteomes" id="UP000012073">
    <property type="component" value="Unassembled WGS sequence"/>
</dbReference>
<comment type="subcellular location">
    <subcellularLocation>
        <location evidence="1">Membrane</location>
    </subcellularLocation>
</comment>
<dbReference type="KEGG" id="ccp:CHC_T00003620001"/>
<dbReference type="SMART" id="SM00664">
    <property type="entry name" value="DoH"/>
    <property type="match status" value="2"/>
</dbReference>
<evidence type="ECO:0000313" key="12">
    <source>
        <dbReference type="Proteomes" id="UP000012073"/>
    </source>
</evidence>
<dbReference type="InterPro" id="IPR045266">
    <property type="entry name" value="DOH_DOMON"/>
</dbReference>
<keyword evidence="5 8" id="KW-1133">Transmembrane helix</keyword>
<evidence type="ECO:0000256" key="4">
    <source>
        <dbReference type="ARBA" id="ARBA00022982"/>
    </source>
</evidence>
<evidence type="ECO:0000256" key="3">
    <source>
        <dbReference type="ARBA" id="ARBA00022692"/>
    </source>
</evidence>
<dbReference type="CDD" id="cd08760">
    <property type="entry name" value="Cyt_b561_FRRS1_like"/>
    <property type="match status" value="1"/>
</dbReference>
<dbReference type="Gene3D" id="1.20.120.1770">
    <property type="match status" value="1"/>
</dbReference>
<dbReference type="InterPro" id="IPR045879">
    <property type="entry name" value="B561A"/>
</dbReference>
<feature type="region of interest" description="Disordered" evidence="7">
    <location>
        <begin position="300"/>
        <end position="384"/>
    </location>
</feature>
<dbReference type="OrthoDB" id="4985at2759"/>
<dbReference type="AlphaFoldDB" id="R7Q827"/>
<feature type="compositionally biased region" description="Acidic residues" evidence="7">
    <location>
        <begin position="309"/>
        <end position="323"/>
    </location>
</feature>
<name>R7Q827_CHOCR</name>
<dbReference type="Pfam" id="PF03188">
    <property type="entry name" value="Cytochrom_B561"/>
    <property type="match status" value="1"/>
</dbReference>
<dbReference type="GeneID" id="17322237"/>
<dbReference type="InterPro" id="IPR005018">
    <property type="entry name" value="DOMON_domain"/>
</dbReference>
<keyword evidence="3 8" id="KW-0812">Transmembrane</keyword>
<feature type="transmembrane region" description="Helical" evidence="8">
    <location>
        <begin position="807"/>
        <end position="827"/>
    </location>
</feature>
<proteinExistence type="predicted"/>
<evidence type="ECO:0000259" key="9">
    <source>
        <dbReference type="PROSITE" id="PS50836"/>
    </source>
</evidence>
<keyword evidence="12" id="KW-1185">Reference proteome</keyword>
<dbReference type="PROSITE" id="PS50939">
    <property type="entry name" value="CYTOCHROME_B561"/>
    <property type="match status" value="1"/>
</dbReference>
<dbReference type="GO" id="GO:0016020">
    <property type="term" value="C:membrane"/>
    <property type="evidence" value="ECO:0007669"/>
    <property type="project" value="UniProtKB-SubCell"/>
</dbReference>
<feature type="domain" description="DOMON" evidence="9">
    <location>
        <begin position="590"/>
        <end position="705"/>
    </location>
</feature>
<dbReference type="PANTHER" id="PTHR47281:SF1">
    <property type="entry name" value="OS09G0557700 PROTEIN"/>
    <property type="match status" value="1"/>
</dbReference>
<evidence type="ECO:0000256" key="7">
    <source>
        <dbReference type="SAM" id="MobiDB-lite"/>
    </source>
</evidence>
<feature type="transmembrane region" description="Helical" evidence="8">
    <location>
        <begin position="872"/>
        <end position="890"/>
    </location>
</feature>
<evidence type="ECO:0000256" key="6">
    <source>
        <dbReference type="ARBA" id="ARBA00023136"/>
    </source>
</evidence>
<dbReference type="CDD" id="cd09631">
    <property type="entry name" value="DOMON_DOH"/>
    <property type="match status" value="1"/>
</dbReference>
<dbReference type="SMART" id="SM00665">
    <property type="entry name" value="B561"/>
    <property type="match status" value="1"/>
</dbReference>
<reference evidence="12" key="1">
    <citation type="journal article" date="2013" name="Proc. Natl. Acad. Sci. U.S.A.">
        <title>Genome structure and metabolic features in the red seaweed Chondrus crispus shed light on evolution of the Archaeplastida.</title>
        <authorList>
            <person name="Collen J."/>
            <person name="Porcel B."/>
            <person name="Carre W."/>
            <person name="Ball S.G."/>
            <person name="Chaparro C."/>
            <person name="Tonon T."/>
            <person name="Barbeyron T."/>
            <person name="Michel G."/>
            <person name="Noel B."/>
            <person name="Valentin K."/>
            <person name="Elias M."/>
            <person name="Artiguenave F."/>
            <person name="Arun A."/>
            <person name="Aury J.M."/>
            <person name="Barbosa-Neto J.F."/>
            <person name="Bothwell J.H."/>
            <person name="Bouget F.Y."/>
            <person name="Brillet L."/>
            <person name="Cabello-Hurtado F."/>
            <person name="Capella-Gutierrez S."/>
            <person name="Charrier B."/>
            <person name="Cladiere L."/>
            <person name="Cock J.M."/>
            <person name="Coelho S.M."/>
            <person name="Colleoni C."/>
            <person name="Czjzek M."/>
            <person name="Da Silva C."/>
            <person name="Delage L."/>
            <person name="Denoeud F."/>
            <person name="Deschamps P."/>
            <person name="Dittami S.M."/>
            <person name="Gabaldon T."/>
            <person name="Gachon C.M."/>
            <person name="Groisillier A."/>
            <person name="Herve C."/>
            <person name="Jabbari K."/>
            <person name="Katinka M."/>
            <person name="Kloareg B."/>
            <person name="Kowalczyk N."/>
            <person name="Labadie K."/>
            <person name="Leblanc C."/>
            <person name="Lopez P.J."/>
            <person name="McLachlan D.H."/>
            <person name="Meslet-Cladiere L."/>
            <person name="Moustafa A."/>
            <person name="Nehr Z."/>
            <person name="Nyvall Collen P."/>
            <person name="Panaud O."/>
            <person name="Partensky F."/>
            <person name="Poulain J."/>
            <person name="Rensing S.A."/>
            <person name="Rousvoal S."/>
            <person name="Samson G."/>
            <person name="Symeonidi A."/>
            <person name="Weissenbach J."/>
            <person name="Zambounis A."/>
            <person name="Wincker P."/>
            <person name="Boyen C."/>
        </authorList>
    </citation>
    <scope>NUCLEOTIDE SEQUENCE [LARGE SCALE GENOMIC DNA]</scope>
    <source>
        <strain evidence="12">cv. Stackhouse</strain>
    </source>
</reference>
<dbReference type="InterPro" id="IPR006593">
    <property type="entry name" value="Cyt_b561/ferric_Rdtase_TM"/>
</dbReference>
<dbReference type="Gramene" id="CDF34702">
    <property type="protein sequence ID" value="CDF34702"/>
    <property type="gene ID" value="CHC_T00003620001"/>
</dbReference>
<dbReference type="Pfam" id="PF03351">
    <property type="entry name" value="DOMON"/>
    <property type="match status" value="1"/>
</dbReference>
<dbReference type="PROSITE" id="PS50836">
    <property type="entry name" value="DOMON"/>
    <property type="match status" value="2"/>
</dbReference>